<evidence type="ECO:0000313" key="1">
    <source>
        <dbReference type="EMBL" id="QNN64680.1"/>
    </source>
</evidence>
<dbReference type="RefSeq" id="WP_187541679.1">
    <property type="nucleotide sequence ID" value="NZ_CP060717.1"/>
</dbReference>
<organism evidence="1 2">
    <name type="scientific">Sphingomonas rhizophila</name>
    <dbReference type="NCBI Taxonomy" id="2071607"/>
    <lineage>
        <taxon>Bacteria</taxon>
        <taxon>Pseudomonadati</taxon>
        <taxon>Pseudomonadota</taxon>
        <taxon>Alphaproteobacteria</taxon>
        <taxon>Sphingomonadales</taxon>
        <taxon>Sphingomonadaceae</taxon>
        <taxon>Sphingomonas</taxon>
    </lineage>
</organism>
<accession>A0A7G9SA05</accession>
<reference evidence="1 2" key="1">
    <citation type="submission" date="2020-08" db="EMBL/GenBank/DDBJ databases">
        <title>Genome sequence of Sphingomonas rhizophila KACC 19189T.</title>
        <authorList>
            <person name="Hyun D.-W."/>
            <person name="Bae J.-W."/>
        </authorList>
    </citation>
    <scope>NUCLEOTIDE SEQUENCE [LARGE SCALE GENOMIC DNA]</scope>
    <source>
        <strain evidence="1 2">KACC 19189</strain>
    </source>
</reference>
<sequence>MSPALFFAAAAAVPGQAVVRIHSPAIVIAQGWYPAANPRQHEKIVRENGQAVLLRITHYE</sequence>
<name>A0A7G9SA05_9SPHN</name>
<dbReference type="KEGG" id="srhi:H9L12_10425"/>
<evidence type="ECO:0000313" key="2">
    <source>
        <dbReference type="Proteomes" id="UP000515955"/>
    </source>
</evidence>
<protein>
    <submittedName>
        <fullName evidence="1">Uncharacterized protein</fullName>
    </submittedName>
</protein>
<dbReference type="AlphaFoldDB" id="A0A7G9SA05"/>
<gene>
    <name evidence="1" type="ORF">H9L12_10425</name>
</gene>
<proteinExistence type="predicted"/>
<dbReference type="EMBL" id="CP060717">
    <property type="protein sequence ID" value="QNN64680.1"/>
    <property type="molecule type" value="Genomic_DNA"/>
</dbReference>
<dbReference type="Proteomes" id="UP000515955">
    <property type="component" value="Chromosome"/>
</dbReference>
<keyword evidence="2" id="KW-1185">Reference proteome</keyword>